<evidence type="ECO:0000313" key="3">
    <source>
        <dbReference type="Proteomes" id="UP000009026"/>
    </source>
</evidence>
<accession>A0A0H4WQB3</accession>
<protein>
    <submittedName>
        <fullName evidence="2">Uncharacterized protein</fullName>
    </submittedName>
</protein>
<dbReference type="RefSeq" id="WP_002640662.1">
    <property type="nucleotide sequence ID" value="NZ_CP012109.1"/>
</dbReference>
<dbReference type="OrthoDB" id="5516980at2"/>
<evidence type="ECO:0000256" key="1">
    <source>
        <dbReference type="SAM" id="Phobius"/>
    </source>
</evidence>
<name>A0A0H4WQB3_9BACT</name>
<dbReference type="AlphaFoldDB" id="A0A0H4WQB3"/>
<sequence length="260" mass="28306">MKLWPFLLIAYAVFYFLFSGGKMPGPPSSETVRRTGSEVGSILLFVVLLTVGLMAFVFWKGRTARRKSTVAFLHPDPSALLAVYEQVLASSNRLPDGACYLANSRAMAHVFYGDAASARRELSRVDWAGRPPIIRAMERASEASILMLCEDAPAQGLPLAREALSMIDLPSPVVGSAQGRAYFEVCVSIGEVLTGTATPASLQVLEQHHEKTPLAMVRLLSAWGLRVAYTRAGDTARAEAMRELLQREAPHCAPLHRIPG</sequence>
<evidence type="ECO:0000313" key="2">
    <source>
        <dbReference type="EMBL" id="AKQ63788.1"/>
    </source>
</evidence>
<keyword evidence="1" id="KW-0812">Transmembrane</keyword>
<keyword evidence="3" id="KW-1185">Reference proteome</keyword>
<dbReference type="PATRIC" id="fig|1297742.4.peg.712"/>
<dbReference type="EMBL" id="CP012109">
    <property type="protein sequence ID" value="AKQ63788.1"/>
    <property type="molecule type" value="Genomic_DNA"/>
</dbReference>
<proteinExistence type="predicted"/>
<feature type="transmembrane region" description="Helical" evidence="1">
    <location>
        <begin position="39"/>
        <end position="59"/>
    </location>
</feature>
<keyword evidence="1" id="KW-0472">Membrane</keyword>
<dbReference type="Proteomes" id="UP000009026">
    <property type="component" value="Chromosome"/>
</dbReference>
<keyword evidence="1" id="KW-1133">Transmembrane helix</keyword>
<gene>
    <name evidence="2" type="ORF">A176_000700</name>
</gene>
<reference evidence="2 3" key="1">
    <citation type="journal article" date="2016" name="PLoS ONE">
        <title>Complete Genome Sequence and Comparative Genomics of a Novel Myxobacterium Myxococcus hansupus.</title>
        <authorList>
            <person name="Sharma G."/>
            <person name="Narwani T."/>
            <person name="Subramanian S."/>
        </authorList>
    </citation>
    <scope>NUCLEOTIDE SEQUENCE [LARGE SCALE GENOMIC DNA]</scope>
    <source>
        <strain evidence="3">mixupus</strain>
    </source>
</reference>
<organism evidence="2 3">
    <name type="scientific">Pseudomyxococcus hansupus</name>
    <dbReference type="NCBI Taxonomy" id="1297742"/>
    <lineage>
        <taxon>Bacteria</taxon>
        <taxon>Pseudomonadati</taxon>
        <taxon>Myxococcota</taxon>
        <taxon>Myxococcia</taxon>
        <taxon>Myxococcales</taxon>
        <taxon>Cystobacterineae</taxon>
        <taxon>Myxococcaceae</taxon>
        <taxon>Pseudomyxococcus</taxon>
    </lineage>
</organism>
<dbReference type="KEGG" id="mym:A176_000700"/>